<name>A0A8S5V7G5_9CAUD</name>
<protein>
    <submittedName>
        <fullName evidence="2">Helix-turn-helix domain protein</fullName>
    </submittedName>
</protein>
<sequence>MATTLFTITIGNEELTIHQNVHTGLFYGITADGKHIPVDYARIKTRTTSQERLKYWRNRFGYTQVELAELVHVSSPTVIMMWENGLRHPLRKYRQLLNEKLSSDIFPD</sequence>
<dbReference type="InterPro" id="IPR001387">
    <property type="entry name" value="Cro/C1-type_HTH"/>
</dbReference>
<evidence type="ECO:0000313" key="2">
    <source>
        <dbReference type="EMBL" id="DAG02660.1"/>
    </source>
</evidence>
<proteinExistence type="predicted"/>
<dbReference type="Gene3D" id="1.10.260.40">
    <property type="entry name" value="lambda repressor-like DNA-binding domains"/>
    <property type="match status" value="1"/>
</dbReference>
<dbReference type="InterPro" id="IPR010982">
    <property type="entry name" value="Lambda_DNA-bd_dom_sf"/>
</dbReference>
<dbReference type="GO" id="GO:0003677">
    <property type="term" value="F:DNA binding"/>
    <property type="evidence" value="ECO:0007669"/>
    <property type="project" value="InterPro"/>
</dbReference>
<accession>A0A8S5V7G5</accession>
<reference evidence="2" key="1">
    <citation type="journal article" date="2021" name="Proc. Natl. Acad. Sci. U.S.A.">
        <title>A Catalog of Tens of Thousands of Viruses from Human Metagenomes Reveals Hidden Associations with Chronic Diseases.</title>
        <authorList>
            <person name="Tisza M.J."/>
            <person name="Buck C.B."/>
        </authorList>
    </citation>
    <scope>NUCLEOTIDE SEQUENCE</scope>
    <source>
        <strain evidence="2">CtCpP1</strain>
    </source>
</reference>
<dbReference type="Pfam" id="PF01381">
    <property type="entry name" value="HTH_3"/>
    <property type="match status" value="1"/>
</dbReference>
<feature type="domain" description="HTH cro/C1-type" evidence="1">
    <location>
        <begin position="53"/>
        <end position="106"/>
    </location>
</feature>
<dbReference type="PROSITE" id="PS50943">
    <property type="entry name" value="HTH_CROC1"/>
    <property type="match status" value="1"/>
</dbReference>
<dbReference type="CDD" id="cd00093">
    <property type="entry name" value="HTH_XRE"/>
    <property type="match status" value="1"/>
</dbReference>
<organism evidence="2">
    <name type="scientific">Myoviridae sp. ctCpP1</name>
    <dbReference type="NCBI Taxonomy" id="2825054"/>
    <lineage>
        <taxon>Viruses</taxon>
        <taxon>Duplodnaviria</taxon>
        <taxon>Heunggongvirae</taxon>
        <taxon>Uroviricota</taxon>
        <taxon>Caudoviricetes</taxon>
    </lineage>
</organism>
<evidence type="ECO:0000259" key="1">
    <source>
        <dbReference type="PROSITE" id="PS50943"/>
    </source>
</evidence>
<dbReference type="EMBL" id="BK016213">
    <property type="protein sequence ID" value="DAG02660.1"/>
    <property type="molecule type" value="Genomic_DNA"/>
</dbReference>
<dbReference type="SUPFAM" id="SSF47413">
    <property type="entry name" value="lambda repressor-like DNA-binding domains"/>
    <property type="match status" value="1"/>
</dbReference>